<dbReference type="EMBL" id="BMAO01013762">
    <property type="protein sequence ID" value="GFQ90868.1"/>
    <property type="molecule type" value="Genomic_DNA"/>
</dbReference>
<gene>
    <name evidence="1" type="ORF">TNCT_157611</name>
</gene>
<protein>
    <submittedName>
        <fullName evidence="1">Uncharacterized protein</fullName>
    </submittedName>
</protein>
<dbReference type="OrthoDB" id="10391471at2759"/>
<organism evidence="1 2">
    <name type="scientific">Trichonephila clavata</name>
    <name type="common">Joro spider</name>
    <name type="synonym">Nephila clavata</name>
    <dbReference type="NCBI Taxonomy" id="2740835"/>
    <lineage>
        <taxon>Eukaryota</taxon>
        <taxon>Metazoa</taxon>
        <taxon>Ecdysozoa</taxon>
        <taxon>Arthropoda</taxon>
        <taxon>Chelicerata</taxon>
        <taxon>Arachnida</taxon>
        <taxon>Araneae</taxon>
        <taxon>Araneomorphae</taxon>
        <taxon>Entelegynae</taxon>
        <taxon>Araneoidea</taxon>
        <taxon>Nephilidae</taxon>
        <taxon>Trichonephila</taxon>
    </lineage>
</organism>
<dbReference type="Proteomes" id="UP000887116">
    <property type="component" value="Unassembled WGS sequence"/>
</dbReference>
<proteinExistence type="predicted"/>
<reference evidence="1" key="1">
    <citation type="submission" date="2020-07" db="EMBL/GenBank/DDBJ databases">
        <title>Multicomponent nature underlies the extraordinary mechanical properties of spider dragline silk.</title>
        <authorList>
            <person name="Kono N."/>
            <person name="Nakamura H."/>
            <person name="Mori M."/>
            <person name="Yoshida Y."/>
            <person name="Ohtoshi R."/>
            <person name="Malay A.D."/>
            <person name="Moran D.A.P."/>
            <person name="Tomita M."/>
            <person name="Numata K."/>
            <person name="Arakawa K."/>
        </authorList>
    </citation>
    <scope>NUCLEOTIDE SEQUENCE</scope>
</reference>
<evidence type="ECO:0000313" key="1">
    <source>
        <dbReference type="EMBL" id="GFQ90868.1"/>
    </source>
</evidence>
<keyword evidence="2" id="KW-1185">Reference proteome</keyword>
<name>A0A8X6GVY9_TRICU</name>
<comment type="caution">
    <text evidence="1">The sequence shown here is derived from an EMBL/GenBank/DDBJ whole genome shotgun (WGS) entry which is preliminary data.</text>
</comment>
<dbReference type="AlphaFoldDB" id="A0A8X6GVY9"/>
<sequence length="67" mass="7835">MRMREKKRGMKSSSWTESLWNKGFSGLAGVRRDLLRQRVLKLAIVKWSSPQSTAFEMEFIPIDSDYP</sequence>
<evidence type="ECO:0000313" key="2">
    <source>
        <dbReference type="Proteomes" id="UP000887116"/>
    </source>
</evidence>
<accession>A0A8X6GVY9</accession>